<evidence type="ECO:0000313" key="2">
    <source>
        <dbReference type="Proteomes" id="UP000824890"/>
    </source>
</evidence>
<comment type="caution">
    <text evidence="1">The sequence shown here is derived from an EMBL/GenBank/DDBJ whole genome shotgun (WGS) entry which is preliminary data.</text>
</comment>
<organism evidence="1 2">
    <name type="scientific">Brassica napus</name>
    <name type="common">Rape</name>
    <dbReference type="NCBI Taxonomy" id="3708"/>
    <lineage>
        <taxon>Eukaryota</taxon>
        <taxon>Viridiplantae</taxon>
        <taxon>Streptophyta</taxon>
        <taxon>Embryophyta</taxon>
        <taxon>Tracheophyta</taxon>
        <taxon>Spermatophyta</taxon>
        <taxon>Magnoliopsida</taxon>
        <taxon>eudicotyledons</taxon>
        <taxon>Gunneridae</taxon>
        <taxon>Pentapetalae</taxon>
        <taxon>rosids</taxon>
        <taxon>malvids</taxon>
        <taxon>Brassicales</taxon>
        <taxon>Brassicaceae</taxon>
        <taxon>Brassiceae</taxon>
        <taxon>Brassica</taxon>
    </lineage>
</organism>
<dbReference type="EMBL" id="JAGKQM010000013">
    <property type="protein sequence ID" value="KAH0888954.1"/>
    <property type="molecule type" value="Genomic_DNA"/>
</dbReference>
<dbReference type="Proteomes" id="UP000824890">
    <property type="component" value="Unassembled WGS sequence"/>
</dbReference>
<reference evidence="1 2" key="1">
    <citation type="submission" date="2021-05" db="EMBL/GenBank/DDBJ databases">
        <title>Genome Assembly of Synthetic Allotetraploid Brassica napus Reveals Homoeologous Exchanges between Subgenomes.</title>
        <authorList>
            <person name="Davis J.T."/>
        </authorList>
    </citation>
    <scope>NUCLEOTIDE SEQUENCE [LARGE SCALE GENOMIC DNA]</scope>
    <source>
        <strain evidence="2">cv. Da-Ae</strain>
        <tissue evidence="1">Seedling</tissue>
    </source>
</reference>
<proteinExistence type="predicted"/>
<protein>
    <submittedName>
        <fullName evidence="1">Uncharacterized protein</fullName>
    </submittedName>
</protein>
<sequence>IDAKTSEFASGFLGLSSLSLSGLHQQSFFIEMLLLPSLLIHKHVLRSRERIKCSGSGDWEGEFFHEIPHIKDLRAVTHLLTNAEEEILGSNPLAYKWIHLSEDDRSTFDRPNLLLPKEPVDSRKLQEETCRWNIVPSVHHSMYILPY</sequence>
<accession>A0ABQ8A925</accession>
<name>A0ABQ8A925_BRANA</name>
<evidence type="ECO:0000313" key="1">
    <source>
        <dbReference type="EMBL" id="KAH0888954.1"/>
    </source>
</evidence>
<feature type="non-terminal residue" evidence="1">
    <location>
        <position position="1"/>
    </location>
</feature>
<keyword evidence="2" id="KW-1185">Reference proteome</keyword>
<gene>
    <name evidence="1" type="ORF">HID58_051383</name>
</gene>